<evidence type="ECO:0000256" key="1">
    <source>
        <dbReference type="SAM" id="MobiDB-lite"/>
    </source>
</evidence>
<keyword evidence="3" id="KW-1185">Reference proteome</keyword>
<feature type="region of interest" description="Disordered" evidence="1">
    <location>
        <begin position="1"/>
        <end position="21"/>
    </location>
</feature>
<dbReference type="Proteomes" id="UP000630887">
    <property type="component" value="Unassembled WGS sequence"/>
</dbReference>
<accession>A0A8J3L8J7</accession>
<dbReference type="RefSeq" id="WP_344350667.1">
    <property type="nucleotide sequence ID" value="NZ_BAAALC010000078.1"/>
</dbReference>
<evidence type="ECO:0000313" key="3">
    <source>
        <dbReference type="Proteomes" id="UP000630887"/>
    </source>
</evidence>
<dbReference type="AlphaFoldDB" id="A0A8J3L8J7"/>
<name>A0A8J3L8J7_9ACTN</name>
<gene>
    <name evidence="2" type="ORF">Cco03nite_71460</name>
</gene>
<organism evidence="2 3">
    <name type="scientific">Catellatospora coxensis</name>
    <dbReference type="NCBI Taxonomy" id="310354"/>
    <lineage>
        <taxon>Bacteria</taxon>
        <taxon>Bacillati</taxon>
        <taxon>Actinomycetota</taxon>
        <taxon>Actinomycetes</taxon>
        <taxon>Micromonosporales</taxon>
        <taxon>Micromonosporaceae</taxon>
        <taxon>Catellatospora</taxon>
    </lineage>
</organism>
<reference evidence="2 3" key="1">
    <citation type="submission" date="2021-01" db="EMBL/GenBank/DDBJ databases">
        <title>Whole genome shotgun sequence of Catellatospora coxensis NBRC 107359.</title>
        <authorList>
            <person name="Komaki H."/>
            <person name="Tamura T."/>
        </authorList>
    </citation>
    <scope>NUCLEOTIDE SEQUENCE [LARGE SCALE GENOMIC DNA]</scope>
    <source>
        <strain evidence="2 3">NBRC 107359</strain>
    </source>
</reference>
<sequence>MYGASGTETGPVPGGRRELGDFTGAVRDLRHGGDTGAARACRDEALALADFIGTPERRDIRASTAELDAGPCDGDLIAAQKR</sequence>
<evidence type="ECO:0000313" key="2">
    <source>
        <dbReference type="EMBL" id="GIG10446.1"/>
    </source>
</evidence>
<protein>
    <submittedName>
        <fullName evidence="2">Uncharacterized protein</fullName>
    </submittedName>
</protein>
<proteinExistence type="predicted"/>
<dbReference type="EMBL" id="BONI01000089">
    <property type="protein sequence ID" value="GIG10446.1"/>
    <property type="molecule type" value="Genomic_DNA"/>
</dbReference>
<comment type="caution">
    <text evidence="2">The sequence shown here is derived from an EMBL/GenBank/DDBJ whole genome shotgun (WGS) entry which is preliminary data.</text>
</comment>